<organism evidence="5 6">
    <name type="scientific">Penicillium atrosanguineum</name>
    <dbReference type="NCBI Taxonomy" id="1132637"/>
    <lineage>
        <taxon>Eukaryota</taxon>
        <taxon>Fungi</taxon>
        <taxon>Dikarya</taxon>
        <taxon>Ascomycota</taxon>
        <taxon>Pezizomycotina</taxon>
        <taxon>Eurotiomycetes</taxon>
        <taxon>Eurotiomycetidae</taxon>
        <taxon>Eurotiales</taxon>
        <taxon>Aspergillaceae</taxon>
        <taxon>Penicillium</taxon>
    </lineage>
</organism>
<dbReference type="Gene3D" id="3.40.50.150">
    <property type="entry name" value="Vaccinia Virus protein VP39"/>
    <property type="match status" value="1"/>
</dbReference>
<dbReference type="Pfam" id="PF10017">
    <property type="entry name" value="Methyltransf_33"/>
    <property type="match status" value="1"/>
</dbReference>
<comment type="caution">
    <text evidence="5">The sequence shown here is derived from an EMBL/GenBank/DDBJ whole genome shotgun (WGS) entry which is preliminary data.</text>
</comment>
<proteinExistence type="inferred from homology"/>
<evidence type="ECO:0000256" key="3">
    <source>
        <dbReference type="ARBA" id="ARBA00022679"/>
    </source>
</evidence>
<dbReference type="EMBL" id="JAPZBO010000002">
    <property type="protein sequence ID" value="KAJ5323801.1"/>
    <property type="molecule type" value="Genomic_DNA"/>
</dbReference>
<dbReference type="InterPro" id="IPR029063">
    <property type="entry name" value="SAM-dependent_MTases_sf"/>
</dbReference>
<keyword evidence="6" id="KW-1185">Reference proteome</keyword>
<dbReference type="InterPro" id="IPR019257">
    <property type="entry name" value="MeTrfase_dom"/>
</dbReference>
<evidence type="ECO:0000256" key="1">
    <source>
        <dbReference type="ARBA" id="ARBA00008361"/>
    </source>
</evidence>
<keyword evidence="3" id="KW-0808">Transferase</keyword>
<evidence type="ECO:0000313" key="5">
    <source>
        <dbReference type="EMBL" id="KAJ5323801.1"/>
    </source>
</evidence>
<dbReference type="OrthoDB" id="659at2759"/>
<reference evidence="5" key="1">
    <citation type="submission" date="2022-12" db="EMBL/GenBank/DDBJ databases">
        <authorList>
            <person name="Petersen C."/>
        </authorList>
    </citation>
    <scope>NUCLEOTIDE SEQUENCE</scope>
    <source>
        <strain evidence="5">IBT 21472</strain>
    </source>
</reference>
<dbReference type="GO" id="GO:0032259">
    <property type="term" value="P:methylation"/>
    <property type="evidence" value="ECO:0007669"/>
    <property type="project" value="UniProtKB-KW"/>
</dbReference>
<protein>
    <submittedName>
        <fullName evidence="5">N-methyltransferase</fullName>
    </submittedName>
</protein>
<feature type="domain" description="Histidine-specific methyltransferase SAM-dependent" evidence="4">
    <location>
        <begin position="50"/>
        <end position="358"/>
    </location>
</feature>
<keyword evidence="2" id="KW-0489">Methyltransferase</keyword>
<evidence type="ECO:0000256" key="2">
    <source>
        <dbReference type="ARBA" id="ARBA00022603"/>
    </source>
</evidence>
<dbReference type="GO" id="GO:0008168">
    <property type="term" value="F:methyltransferase activity"/>
    <property type="evidence" value="ECO:0007669"/>
    <property type="project" value="UniProtKB-KW"/>
</dbReference>
<reference evidence="5" key="2">
    <citation type="journal article" date="2023" name="IMA Fungus">
        <title>Comparative genomic study of the Penicillium genus elucidates a diverse pangenome and 15 lateral gene transfer events.</title>
        <authorList>
            <person name="Petersen C."/>
            <person name="Sorensen T."/>
            <person name="Nielsen M.R."/>
            <person name="Sondergaard T.E."/>
            <person name="Sorensen J.L."/>
            <person name="Fitzpatrick D.A."/>
            <person name="Frisvad J.C."/>
            <person name="Nielsen K.L."/>
        </authorList>
    </citation>
    <scope>NUCLEOTIDE SEQUENCE</scope>
    <source>
        <strain evidence="5">IBT 21472</strain>
    </source>
</reference>
<evidence type="ECO:0000259" key="4">
    <source>
        <dbReference type="Pfam" id="PF10017"/>
    </source>
</evidence>
<dbReference type="AlphaFoldDB" id="A0A9W9Q384"/>
<dbReference type="PANTHER" id="PTHR43397:SF2">
    <property type="entry name" value="HISTIDINE-SPECIFIC METHYLTRANSFERASE SAM-DEPENDENT DOMAIN-CONTAINING PROTEIN"/>
    <property type="match status" value="1"/>
</dbReference>
<dbReference type="InterPro" id="IPR017805">
    <property type="entry name" value="SAM_MeTrfase_EasF-type_put"/>
</dbReference>
<dbReference type="InterPro" id="IPR051128">
    <property type="entry name" value="EgtD_Methyltrsf_superfamily"/>
</dbReference>
<gene>
    <name evidence="5" type="ORF">N7476_002401</name>
</gene>
<accession>A0A9W9Q384</accession>
<evidence type="ECO:0000313" key="6">
    <source>
        <dbReference type="Proteomes" id="UP001147746"/>
    </source>
</evidence>
<name>A0A9W9Q384_9EURO</name>
<dbReference type="PIRSF" id="PIRSF018005">
    <property type="entry name" value="UCP018005"/>
    <property type="match status" value="1"/>
</dbReference>
<comment type="similarity">
    <text evidence="1">Belongs to the methyltransferase superfamily.</text>
</comment>
<dbReference type="NCBIfam" id="TIGR03439">
    <property type="entry name" value="methyl_EasF"/>
    <property type="match status" value="1"/>
</dbReference>
<dbReference type="Proteomes" id="UP001147746">
    <property type="component" value="Unassembled WGS sequence"/>
</dbReference>
<sequence length="362" mass="40811">MAPTASVAVQAQAPWPGSDFHRPTLELLPLATQSQLHDIRRQTNEEGLVSQIAAGLRSEEKELPSLLLWNGHGLQLFDAILDSGKYYPAVREPELLSTCMPKIAHSISSGERVIELGAGNMRKTALLLRTLEMQHKHVDYFALDVSRSSLRSSIRELVGLFPWNPKTKIHGLLGTYEDCISWLHSQNDQKSPVTLLWLGNSIANFTPSEASNLIERFFRAGQASTVPVQMIAGIDGCQRQDEIVESYENEKSRNFILNGLDFANNLLGTKTFLTQDWDFCGQWNVKEWMHESFYVARRDLCLNIEEEQFRIRSGERVRAIRSGKWPLFKVADICAAANTSIADTWSNQEGSYGVYLMKSSLH</sequence>
<dbReference type="InterPro" id="IPR017804">
    <property type="entry name" value="MeTrfase_EgtD-like"/>
</dbReference>
<dbReference type="PANTHER" id="PTHR43397">
    <property type="entry name" value="ERGOTHIONEINE BIOSYNTHESIS PROTEIN 1"/>
    <property type="match status" value="1"/>
</dbReference>